<keyword evidence="1" id="KW-0812">Transmembrane</keyword>
<dbReference type="Proteomes" id="UP000235145">
    <property type="component" value="Unassembled WGS sequence"/>
</dbReference>
<gene>
    <name evidence="2" type="ORF">LSAT_V11C200069330</name>
</gene>
<dbReference type="AlphaFoldDB" id="A0A9R1WIL2"/>
<reference evidence="2 3" key="1">
    <citation type="journal article" date="2017" name="Nat. Commun.">
        <title>Genome assembly with in vitro proximity ligation data and whole-genome triplication in lettuce.</title>
        <authorList>
            <person name="Reyes-Chin-Wo S."/>
            <person name="Wang Z."/>
            <person name="Yang X."/>
            <person name="Kozik A."/>
            <person name="Arikit S."/>
            <person name="Song C."/>
            <person name="Xia L."/>
            <person name="Froenicke L."/>
            <person name="Lavelle D.O."/>
            <person name="Truco M.J."/>
            <person name="Xia R."/>
            <person name="Zhu S."/>
            <person name="Xu C."/>
            <person name="Xu H."/>
            <person name="Xu X."/>
            <person name="Cox K."/>
            <person name="Korf I."/>
            <person name="Meyers B.C."/>
            <person name="Michelmore R.W."/>
        </authorList>
    </citation>
    <scope>NUCLEOTIDE SEQUENCE [LARGE SCALE GENOMIC DNA]</scope>
    <source>
        <strain evidence="3">cv. Salinas</strain>
        <tissue evidence="2">Seedlings</tissue>
    </source>
</reference>
<comment type="caution">
    <text evidence="2">The sequence shown here is derived from an EMBL/GenBank/DDBJ whole genome shotgun (WGS) entry which is preliminary data.</text>
</comment>
<accession>A0A9R1WIL2</accession>
<name>A0A9R1WIL2_LACSA</name>
<keyword evidence="3" id="KW-1185">Reference proteome</keyword>
<keyword evidence="1" id="KW-1133">Transmembrane helix</keyword>
<feature type="transmembrane region" description="Helical" evidence="1">
    <location>
        <begin position="96"/>
        <end position="123"/>
    </location>
</feature>
<dbReference type="EMBL" id="NBSK02000002">
    <property type="protein sequence ID" value="KAJ0223422.1"/>
    <property type="molecule type" value="Genomic_DNA"/>
</dbReference>
<sequence>MTMAADTEDFEMISQIPFLTKYKGETLNNIDHEAMAVDPALVLTIQPPFRGGNRQKIQEKIVKDKIKLQGFLSSEAHSLLKGLCNLRGSILVGLEFLLLAWHSLAMLPILAGAAAAFGCFTLYHNGWCLSCYAIWPDLCIASYKSLIGFLLCLNLNNYHGNLQQ</sequence>
<evidence type="ECO:0000313" key="3">
    <source>
        <dbReference type="Proteomes" id="UP000235145"/>
    </source>
</evidence>
<keyword evidence="1" id="KW-0472">Membrane</keyword>
<proteinExistence type="predicted"/>
<evidence type="ECO:0000313" key="2">
    <source>
        <dbReference type="EMBL" id="KAJ0223422.1"/>
    </source>
</evidence>
<feature type="transmembrane region" description="Helical" evidence="1">
    <location>
        <begin position="135"/>
        <end position="155"/>
    </location>
</feature>
<protein>
    <submittedName>
        <fullName evidence="2">Uncharacterized protein</fullName>
    </submittedName>
</protein>
<evidence type="ECO:0000256" key="1">
    <source>
        <dbReference type="SAM" id="Phobius"/>
    </source>
</evidence>
<organism evidence="2 3">
    <name type="scientific">Lactuca sativa</name>
    <name type="common">Garden lettuce</name>
    <dbReference type="NCBI Taxonomy" id="4236"/>
    <lineage>
        <taxon>Eukaryota</taxon>
        <taxon>Viridiplantae</taxon>
        <taxon>Streptophyta</taxon>
        <taxon>Embryophyta</taxon>
        <taxon>Tracheophyta</taxon>
        <taxon>Spermatophyta</taxon>
        <taxon>Magnoliopsida</taxon>
        <taxon>eudicotyledons</taxon>
        <taxon>Gunneridae</taxon>
        <taxon>Pentapetalae</taxon>
        <taxon>asterids</taxon>
        <taxon>campanulids</taxon>
        <taxon>Asterales</taxon>
        <taxon>Asteraceae</taxon>
        <taxon>Cichorioideae</taxon>
        <taxon>Cichorieae</taxon>
        <taxon>Lactucinae</taxon>
        <taxon>Lactuca</taxon>
    </lineage>
</organism>